<proteinExistence type="predicted"/>
<feature type="compositionally biased region" description="Polar residues" evidence="1">
    <location>
        <begin position="101"/>
        <end position="117"/>
    </location>
</feature>
<dbReference type="SUPFAM" id="SSF55277">
    <property type="entry name" value="GYF domain"/>
    <property type="match status" value="1"/>
</dbReference>
<feature type="region of interest" description="Disordered" evidence="1">
    <location>
        <begin position="1"/>
        <end position="28"/>
    </location>
</feature>
<feature type="compositionally biased region" description="Polar residues" evidence="1">
    <location>
        <begin position="601"/>
        <end position="610"/>
    </location>
</feature>
<evidence type="ECO:0000313" key="2">
    <source>
        <dbReference type="EMBL" id="CAL6039083.1"/>
    </source>
</evidence>
<evidence type="ECO:0000256" key="1">
    <source>
        <dbReference type="SAM" id="MobiDB-lite"/>
    </source>
</evidence>
<feature type="compositionally biased region" description="Basic and acidic residues" evidence="1">
    <location>
        <begin position="467"/>
        <end position="487"/>
    </location>
</feature>
<reference evidence="2 3" key="1">
    <citation type="submission" date="2024-07" db="EMBL/GenBank/DDBJ databases">
        <authorList>
            <person name="Akdeniz Z."/>
        </authorList>
    </citation>
    <scope>NUCLEOTIDE SEQUENCE [LARGE SCALE GENOMIC DNA]</scope>
</reference>
<evidence type="ECO:0000313" key="3">
    <source>
        <dbReference type="Proteomes" id="UP001642409"/>
    </source>
</evidence>
<feature type="compositionally biased region" description="Low complexity" evidence="1">
    <location>
        <begin position="457"/>
        <end position="466"/>
    </location>
</feature>
<keyword evidence="3" id="KW-1185">Reference proteome</keyword>
<dbReference type="EMBL" id="CAXDID020000141">
    <property type="protein sequence ID" value="CAL6039083.1"/>
    <property type="molecule type" value="Genomic_DNA"/>
</dbReference>
<gene>
    <name evidence="2" type="ORF">HINF_LOCUS37684</name>
</gene>
<feature type="region of interest" description="Disordered" evidence="1">
    <location>
        <begin position="518"/>
        <end position="540"/>
    </location>
</feature>
<name>A0ABP1JIL9_9EUKA</name>
<organism evidence="2 3">
    <name type="scientific">Hexamita inflata</name>
    <dbReference type="NCBI Taxonomy" id="28002"/>
    <lineage>
        <taxon>Eukaryota</taxon>
        <taxon>Metamonada</taxon>
        <taxon>Diplomonadida</taxon>
        <taxon>Hexamitidae</taxon>
        <taxon>Hexamitinae</taxon>
        <taxon>Hexamita</taxon>
    </lineage>
</organism>
<accession>A0ABP1JIL9</accession>
<sequence>MSYSDSESQSTNNQFPAENPVEVIPDKNPRPNVNMWEYLDSKGQYKGPFNNYDMDIMNQNGDFKNMGINQVKCGKFRIELKKEDYGKADFFENIEVEDQAGQENNPQPQYPSKNHNPNKCDPYDNLQESNHKFQEESESNDSDSNQSVVNIIMEAFNNKTVQTGMNTVQNDLVFQLQVTNAANCDKQTQVEAINNDLVFTKNNIRYEKTLTKETLIKNALPKFKELILKAINGFFKITPKFQAFETESLKNALKFYKWYNSEVQIINLDLKAIAAQLNLAETDISSMFRKLQCEQAQHNEEKGIYNQLNENIKQILSNKIIQLWQKHQQLSIEDRKTIIQDFIQLQFKYTKLCNNAEQKKIVEQQDAIFQQYKQNFVKNDIEQLFQSLSVSPSREKLINTELQQRRLKQDEQFVDYNFNIQKDVQAVEVGDHAGVRIPVIKKEQKDQKESIFAPGANLNPSLNPDLNPEKQKNQTEKPKIDKAHDYFTDPDNPDVYNQFYGAGFENIGEYNPFDYDYWHFDEENQPDNNNNNQQNNPVPNYLEQNQINRQFIEQRDVPQNNLQHDQQQLNNQPVQENAENHQQQSIDTNAEQNTKNLQNTEQNTIDTQPGTEKAIKQQKGTQSKQQQFEQIILKQINTILAAQFSSFDEFLEHSKVKEHETKQLILKDIKSQIDFKQVAKECGQSDNECLKKYNELCVIHLAVENINNSFKELEYDEYIGKTEKDTISKYRQYLWKNPEKQSRIQLKFKEIGLQLGLTEQRVGDIFRNVQDKNLDDLQGIKEAVEKRANELWKSQWQSQLSIEERRKELNNQLRLEFNFKQSQYKPKQISNFLNYLVKKYE</sequence>
<dbReference type="InterPro" id="IPR035445">
    <property type="entry name" value="GYF-like_dom_sf"/>
</dbReference>
<feature type="region of interest" description="Disordered" evidence="1">
    <location>
        <begin position="100"/>
        <end position="126"/>
    </location>
</feature>
<protein>
    <submittedName>
        <fullName evidence="2">GYF-like_domain superfamily</fullName>
    </submittedName>
</protein>
<dbReference type="Proteomes" id="UP001642409">
    <property type="component" value="Unassembled WGS sequence"/>
</dbReference>
<feature type="region of interest" description="Disordered" evidence="1">
    <location>
        <begin position="446"/>
        <end position="491"/>
    </location>
</feature>
<comment type="caution">
    <text evidence="2">The sequence shown here is derived from an EMBL/GenBank/DDBJ whole genome shotgun (WGS) entry which is preliminary data.</text>
</comment>
<feature type="compositionally biased region" description="Low complexity" evidence="1">
    <location>
        <begin position="526"/>
        <end position="540"/>
    </location>
</feature>
<feature type="compositionally biased region" description="Polar residues" evidence="1">
    <location>
        <begin position="1"/>
        <end position="16"/>
    </location>
</feature>
<feature type="region of interest" description="Disordered" evidence="1">
    <location>
        <begin position="601"/>
        <end position="621"/>
    </location>
</feature>